<feature type="domain" description="Nitroreductase" evidence="1">
    <location>
        <begin position="8"/>
        <end position="182"/>
    </location>
</feature>
<dbReference type="InterPro" id="IPR000415">
    <property type="entry name" value="Nitroreductase-like"/>
</dbReference>
<reference evidence="2 3" key="1">
    <citation type="submission" date="2019-03" db="EMBL/GenBank/DDBJ databases">
        <title>Complete genome sequence of Ferrigenium kumadai strain An22, a microaerophilic iron-oxidizing bacterium isolated from a paddy field soil.</title>
        <authorList>
            <person name="Watanabe T."/>
            <person name="Asakawa S."/>
        </authorList>
    </citation>
    <scope>NUCLEOTIDE SEQUENCE [LARGE SCALE GENOMIC DNA]</scope>
    <source>
        <strain evidence="2 3">An22</strain>
    </source>
</reference>
<keyword evidence="3" id="KW-1185">Reference proteome</keyword>
<dbReference type="InterPro" id="IPR052544">
    <property type="entry name" value="Bacteriocin_Proc_Enz"/>
</dbReference>
<protein>
    <submittedName>
        <fullName evidence="2">Nitroreductase</fullName>
    </submittedName>
</protein>
<dbReference type="NCBIfam" id="TIGR03605">
    <property type="entry name" value="antibiot_sagB"/>
    <property type="match status" value="1"/>
</dbReference>
<name>A0AAN1VZ78_9PROT</name>
<gene>
    <name evidence="2" type="ORF">FGKAn22_06680</name>
</gene>
<evidence type="ECO:0000259" key="1">
    <source>
        <dbReference type="Pfam" id="PF00881"/>
    </source>
</evidence>
<dbReference type="InterPro" id="IPR020051">
    <property type="entry name" value="SagB-type_dehydrogenase"/>
</dbReference>
<dbReference type="Gene3D" id="3.40.109.10">
    <property type="entry name" value="NADH Oxidase"/>
    <property type="match status" value="1"/>
</dbReference>
<dbReference type="InterPro" id="IPR029479">
    <property type="entry name" value="Nitroreductase"/>
</dbReference>
<dbReference type="PANTHER" id="PTHR43745">
    <property type="entry name" value="NITROREDUCTASE MJ1384-RELATED"/>
    <property type="match status" value="1"/>
</dbReference>
<dbReference type="CDD" id="cd02142">
    <property type="entry name" value="McbC_SagB-like_oxidoreductase"/>
    <property type="match status" value="1"/>
</dbReference>
<accession>A0AAN1VZ78</accession>
<dbReference type="PANTHER" id="PTHR43745:SF2">
    <property type="entry name" value="NITROREDUCTASE MJ1384-RELATED"/>
    <property type="match status" value="1"/>
</dbReference>
<evidence type="ECO:0000313" key="2">
    <source>
        <dbReference type="EMBL" id="BBI98975.1"/>
    </source>
</evidence>
<dbReference type="Pfam" id="PF00881">
    <property type="entry name" value="Nitroreductase"/>
    <property type="match status" value="1"/>
</dbReference>
<dbReference type="AlphaFoldDB" id="A0AAN1VZ78"/>
<proteinExistence type="predicted"/>
<dbReference type="GO" id="GO:0016491">
    <property type="term" value="F:oxidoreductase activity"/>
    <property type="evidence" value="ECO:0007669"/>
    <property type="project" value="InterPro"/>
</dbReference>
<evidence type="ECO:0000313" key="3">
    <source>
        <dbReference type="Proteomes" id="UP001319121"/>
    </source>
</evidence>
<dbReference type="EMBL" id="AP019536">
    <property type="protein sequence ID" value="BBI98975.1"/>
    <property type="molecule type" value="Genomic_DNA"/>
</dbReference>
<organism evidence="2 3">
    <name type="scientific">Ferrigenium kumadai</name>
    <dbReference type="NCBI Taxonomy" id="1682490"/>
    <lineage>
        <taxon>Bacteria</taxon>
        <taxon>Pseudomonadati</taxon>
        <taxon>Pseudomonadota</taxon>
        <taxon>Betaproteobacteria</taxon>
        <taxon>Nitrosomonadales</taxon>
        <taxon>Gallionellaceae</taxon>
        <taxon>Ferrigenium</taxon>
    </lineage>
</organism>
<sequence>MSQEEALAHRRSVREFGPGSLTLPELSRLMWAVQGITVPGHRTAPSAGATYPLEVYLAVGNVENLSDGVYRYLPDRHRLETVSASDIRVRLAYAAINQEWVSSAPVVVVIAAMSSRTTVGYGKRGERYVHMEAGHAAQNLLLQATSLGLGATPVGAFKDAEVSRLLHLPAGETPLYLIPVGRLPRP</sequence>
<dbReference type="SUPFAM" id="SSF55469">
    <property type="entry name" value="FMN-dependent nitroreductase-like"/>
    <property type="match status" value="1"/>
</dbReference>
<dbReference type="Proteomes" id="UP001319121">
    <property type="component" value="Chromosome"/>
</dbReference>
<dbReference type="KEGG" id="fku:FGKAn22_06680"/>